<feature type="coiled-coil region" evidence="1">
    <location>
        <begin position="446"/>
        <end position="489"/>
    </location>
</feature>
<dbReference type="EMBL" id="FQYU01000011">
    <property type="protein sequence ID" value="SHJ87275.1"/>
    <property type="molecule type" value="Genomic_DNA"/>
</dbReference>
<accession>A0A1M6MUU0</accession>
<gene>
    <name evidence="2" type="ORF">SAMN04488513_11113</name>
</gene>
<proteinExistence type="predicted"/>
<organism evidence="2 3">
    <name type="scientific">Pseudozobellia thermophila</name>
    <dbReference type="NCBI Taxonomy" id="192903"/>
    <lineage>
        <taxon>Bacteria</taxon>
        <taxon>Pseudomonadati</taxon>
        <taxon>Bacteroidota</taxon>
        <taxon>Flavobacteriia</taxon>
        <taxon>Flavobacteriales</taxon>
        <taxon>Flavobacteriaceae</taxon>
        <taxon>Pseudozobellia</taxon>
    </lineage>
</organism>
<keyword evidence="3" id="KW-1185">Reference proteome</keyword>
<name>A0A1M6MUU0_9FLAO</name>
<protein>
    <recommendedName>
        <fullName evidence="4">Tetratricopeptide repeat-containing protein</fullName>
    </recommendedName>
</protein>
<reference evidence="3" key="1">
    <citation type="submission" date="2016-11" db="EMBL/GenBank/DDBJ databases">
        <authorList>
            <person name="Varghese N."/>
            <person name="Submissions S."/>
        </authorList>
    </citation>
    <scope>NUCLEOTIDE SEQUENCE [LARGE SCALE GENOMIC DNA]</scope>
    <source>
        <strain evidence="3">DSM 19858</strain>
    </source>
</reference>
<dbReference type="STRING" id="192903.SAMN04488513_11113"/>
<evidence type="ECO:0000313" key="2">
    <source>
        <dbReference type="EMBL" id="SHJ87275.1"/>
    </source>
</evidence>
<evidence type="ECO:0000256" key="1">
    <source>
        <dbReference type="SAM" id="Coils"/>
    </source>
</evidence>
<dbReference type="RefSeq" id="WP_139278141.1">
    <property type="nucleotide sequence ID" value="NZ_FQYU01000011.1"/>
</dbReference>
<keyword evidence="1" id="KW-0175">Coiled coil</keyword>
<dbReference type="InterPro" id="IPR011990">
    <property type="entry name" value="TPR-like_helical_dom_sf"/>
</dbReference>
<evidence type="ECO:0000313" key="3">
    <source>
        <dbReference type="Proteomes" id="UP000184543"/>
    </source>
</evidence>
<evidence type="ECO:0008006" key="4">
    <source>
        <dbReference type="Google" id="ProtNLM"/>
    </source>
</evidence>
<dbReference type="AlphaFoldDB" id="A0A1M6MUU0"/>
<dbReference type="SUPFAM" id="SSF48452">
    <property type="entry name" value="TPR-like"/>
    <property type="match status" value="1"/>
</dbReference>
<sequence length="493" mass="55974">MLTILTTTEALQNAQDAIASVDRLDELVTVTDNPEGITDVKTLTLEADTISIPLDWYDLEPPYVFPKVPFTPKNLLALVFYKLGNHQKAFEFVSEESPLYHHLLIATHLQFGYEISHNMIDFCYNTSAHNSAIINYYGAVAPSPGHAELKKGFTEALSKAENDEVKVFTAKHYLNLLLDSGELEEAEQWTKKLLNIAVSDDAKNAMNSHLAGILMARLQVPYEPEKLNEVHELQLGCIAYYEEKGLNVQAGMLLVDAAEIANFKKDFIAAKELINRAIQYFRKEDIPEFLGEAMYKKAILLYTWSKNGSPQYYKAAINAFQDVLKVFKRDTHPQKFADVHHNLALIYSEIPVSPEEKPMWTAFCASSFKEVLAFYTKEKYPYENAMASHNYATALMHFPPAKIHNNLEKAAGLFNEALEIRTANEYPFERALTLLNQLELGWLTHNENSSEELKKYEAMKAKAEEIKTLVDDKNLIAQADQHLEELEKVKSLI</sequence>
<dbReference type="OrthoDB" id="1393167at2"/>
<dbReference type="Gene3D" id="1.25.40.10">
    <property type="entry name" value="Tetratricopeptide repeat domain"/>
    <property type="match status" value="1"/>
</dbReference>
<dbReference type="Proteomes" id="UP000184543">
    <property type="component" value="Unassembled WGS sequence"/>
</dbReference>